<sequence>MNIIKEDNNKVLDDIANSYTEVKTYTIALKKYFDTSHQEVSKLTKLNQVSSHNTRQTELWQELTHKEEMYKILATNLIQSFQHECKNSKRCSNSKMNDIEQLLYTLPRMSTPLNQNEVSGILNQKVLDFESSQLQNEFSTSFHNLEPSMGQALLKKVPKLKEWSHFSGEGEYAHMEFIRGI</sequence>
<keyword evidence="2" id="KW-1185">Reference proteome</keyword>
<evidence type="ECO:0000313" key="1">
    <source>
        <dbReference type="EMBL" id="MBW0513968.1"/>
    </source>
</evidence>
<gene>
    <name evidence="1" type="ORF">O181_053683</name>
</gene>
<evidence type="ECO:0000313" key="2">
    <source>
        <dbReference type="Proteomes" id="UP000765509"/>
    </source>
</evidence>
<organism evidence="1 2">
    <name type="scientific">Austropuccinia psidii MF-1</name>
    <dbReference type="NCBI Taxonomy" id="1389203"/>
    <lineage>
        <taxon>Eukaryota</taxon>
        <taxon>Fungi</taxon>
        <taxon>Dikarya</taxon>
        <taxon>Basidiomycota</taxon>
        <taxon>Pucciniomycotina</taxon>
        <taxon>Pucciniomycetes</taxon>
        <taxon>Pucciniales</taxon>
        <taxon>Sphaerophragmiaceae</taxon>
        <taxon>Austropuccinia</taxon>
    </lineage>
</organism>
<dbReference type="EMBL" id="AVOT02023738">
    <property type="protein sequence ID" value="MBW0513968.1"/>
    <property type="molecule type" value="Genomic_DNA"/>
</dbReference>
<name>A0A9Q3HQM9_9BASI</name>
<comment type="caution">
    <text evidence="1">The sequence shown here is derived from an EMBL/GenBank/DDBJ whole genome shotgun (WGS) entry which is preliminary data.</text>
</comment>
<proteinExistence type="predicted"/>
<dbReference type="AlphaFoldDB" id="A0A9Q3HQM9"/>
<reference evidence="1" key="1">
    <citation type="submission" date="2021-03" db="EMBL/GenBank/DDBJ databases">
        <title>Draft genome sequence of rust myrtle Austropuccinia psidii MF-1, a brazilian biotype.</title>
        <authorList>
            <person name="Quecine M.C."/>
            <person name="Pachon D.M.R."/>
            <person name="Bonatelli M.L."/>
            <person name="Correr F.H."/>
            <person name="Franceschini L.M."/>
            <person name="Leite T.F."/>
            <person name="Margarido G.R.A."/>
            <person name="Almeida C.A."/>
            <person name="Ferrarezi J.A."/>
            <person name="Labate C.A."/>
        </authorList>
    </citation>
    <scope>NUCLEOTIDE SEQUENCE</scope>
    <source>
        <strain evidence="1">MF-1</strain>
    </source>
</reference>
<accession>A0A9Q3HQM9</accession>
<protein>
    <submittedName>
        <fullName evidence="1">Uncharacterized protein</fullName>
    </submittedName>
</protein>
<dbReference type="Proteomes" id="UP000765509">
    <property type="component" value="Unassembled WGS sequence"/>
</dbReference>